<dbReference type="RefSeq" id="WP_146323568.1">
    <property type="nucleotide sequence ID" value="NZ_BAABLR010000014.1"/>
</dbReference>
<evidence type="ECO:0000313" key="1">
    <source>
        <dbReference type="EMBL" id="TWT28483.1"/>
    </source>
</evidence>
<evidence type="ECO:0000313" key="2">
    <source>
        <dbReference type="Proteomes" id="UP000320791"/>
    </source>
</evidence>
<dbReference type="AlphaFoldDB" id="A0A5C5USM6"/>
<dbReference type="Proteomes" id="UP000320791">
    <property type="component" value="Unassembled WGS sequence"/>
</dbReference>
<gene>
    <name evidence="1" type="ORF">FRX94_02615</name>
</gene>
<dbReference type="EMBL" id="VOHM01000004">
    <property type="protein sequence ID" value="TWT28483.1"/>
    <property type="molecule type" value="Genomic_DNA"/>
</dbReference>
<sequence>MEFANNRVVQWHLSNGWILFEDFESVVEECAKDAVDHNGVLQEQQLINAVLERFPGGNPERISDYCTEQLGYIRRGPFFLPPRSSILDRVAVELALHGAPMTTDQLHALISDRSRGSIVNVLGRSEIFVRSAMDTWALKEWGLQEWTNLSDFLLQRIADNGGEVPLEQLKQEAQRFGISEHSVGFYVSGPEYVLEDGIVRVNTETPVNDRTPEESKGMYFHDGAWMLLVTVTDDHLRGSGSAVPLGVAALYGLEFNEPFEIPSRLGPQTLRWGRVNCSLSTIRRFLEPRGVQSGDRVWFVFGDEFDILPALPAKDNLTGLAALLNAMALEADTEEEAIVEVNLALGLPANAPRRQAVRRLRNRNDDDLAELLRQA</sequence>
<accession>A0A5C5USM6</accession>
<protein>
    <submittedName>
        <fullName evidence="1">Uncharacterized protein</fullName>
    </submittedName>
</protein>
<proteinExistence type="predicted"/>
<reference evidence="1 2" key="1">
    <citation type="submission" date="2019-08" db="EMBL/GenBank/DDBJ databases">
        <authorList>
            <person name="Lei W."/>
        </authorList>
    </citation>
    <scope>NUCLEOTIDE SEQUENCE [LARGE SCALE GENOMIC DNA]</scope>
    <source>
        <strain evidence="1 2">CCUG 58627</strain>
    </source>
</reference>
<comment type="caution">
    <text evidence="1">The sequence shown here is derived from an EMBL/GenBank/DDBJ whole genome shotgun (WGS) entry which is preliminary data.</text>
</comment>
<keyword evidence="2" id="KW-1185">Reference proteome</keyword>
<organism evidence="1 2">
    <name type="scientific">Corynebacterium canis</name>
    <dbReference type="NCBI Taxonomy" id="679663"/>
    <lineage>
        <taxon>Bacteria</taxon>
        <taxon>Bacillati</taxon>
        <taxon>Actinomycetota</taxon>
        <taxon>Actinomycetes</taxon>
        <taxon>Mycobacteriales</taxon>
        <taxon>Corynebacteriaceae</taxon>
        <taxon>Corynebacterium</taxon>
    </lineage>
</organism>
<dbReference type="OrthoDB" id="3928741at2"/>
<name>A0A5C5USM6_9CORY</name>